<dbReference type="Proteomes" id="UP000426424">
    <property type="component" value="Chromosome"/>
</dbReference>
<dbReference type="PANTHER" id="PTHR33933:SF1">
    <property type="entry name" value="PROTEIN ADENYLYLTRANSFERASE MNTA-RELATED"/>
    <property type="match status" value="1"/>
</dbReference>
<proteinExistence type="predicted"/>
<keyword evidence="3" id="KW-1185">Reference proteome</keyword>
<dbReference type="EMBL" id="CP039268">
    <property type="protein sequence ID" value="QGU32759.1"/>
    <property type="molecule type" value="Genomic_DNA"/>
</dbReference>
<protein>
    <submittedName>
        <fullName evidence="2">Nucleotidyltransferase domain-containing protein</fullName>
    </submittedName>
</protein>
<organism evidence="2 3">
    <name type="scientific">Thermochromatium tepidum ATCC 43061</name>
    <dbReference type="NCBI Taxonomy" id="316276"/>
    <lineage>
        <taxon>Bacteria</taxon>
        <taxon>Pseudomonadati</taxon>
        <taxon>Pseudomonadota</taxon>
        <taxon>Gammaproteobacteria</taxon>
        <taxon>Chromatiales</taxon>
        <taxon>Chromatiaceae</taxon>
        <taxon>Thermochromatium</taxon>
    </lineage>
</organism>
<reference evidence="2 3" key="1">
    <citation type="submission" date="2019-12" db="EMBL/GenBank/DDBJ databases">
        <title>The complete genome of the thermophilic, anoxygenic phototrophic gammaproteobacterium Thermochromatium tepidum.</title>
        <authorList>
            <person name="Sattley W.M."/>
            <person name="Swingley W.D."/>
            <person name="Burchell B.M."/>
            <person name="Gurbani S.A."/>
            <person name="Kujawa C.M."/>
            <person name="Nuccio D.A."/>
            <person name="Schladweiler J."/>
            <person name="Shaffer K.N."/>
            <person name="Stokes L.M."/>
            <person name="Touchman J.W."/>
            <person name="Blankenship R.E."/>
            <person name="Madigan M.T."/>
        </authorList>
    </citation>
    <scope>NUCLEOTIDE SEQUENCE [LARGE SCALE GENOMIC DNA]</scope>
    <source>
        <strain evidence="2 3">ATCC 43061</strain>
    </source>
</reference>
<dbReference type="Gene3D" id="3.30.460.10">
    <property type="entry name" value="Beta Polymerase, domain 2"/>
    <property type="match status" value="1"/>
</dbReference>
<dbReference type="SUPFAM" id="SSF81301">
    <property type="entry name" value="Nucleotidyltransferase"/>
    <property type="match status" value="1"/>
</dbReference>
<dbReference type="Pfam" id="PF01909">
    <property type="entry name" value="NTP_transf_2"/>
    <property type="match status" value="1"/>
</dbReference>
<dbReference type="CDD" id="cd05403">
    <property type="entry name" value="NT_KNTase_like"/>
    <property type="match status" value="1"/>
</dbReference>
<dbReference type="KEGG" id="ttp:E6P07_07045"/>
<dbReference type="InterPro" id="IPR052548">
    <property type="entry name" value="Type_VII_TA_antitoxin"/>
</dbReference>
<evidence type="ECO:0000313" key="2">
    <source>
        <dbReference type="EMBL" id="QGU32759.1"/>
    </source>
</evidence>
<dbReference type="InterPro" id="IPR043519">
    <property type="entry name" value="NT_sf"/>
</dbReference>
<gene>
    <name evidence="2" type="ORF">E6P07_07045</name>
</gene>
<accession>A0A6I6ECU1</accession>
<feature type="domain" description="Polymerase nucleotidyl transferase" evidence="1">
    <location>
        <begin position="16"/>
        <end position="55"/>
    </location>
</feature>
<sequence length="103" mass="11165">MNLIQEALSCLAPAVPAGTRMIVFGSQARGDAREDSDLDLLVVEPVVADRFAEMVRLTTLLGQRLIPADVLVMSRAAFEQQEPVVNSLAWRAAQEGVTFELPA</sequence>
<dbReference type="OrthoDB" id="5772243at2"/>
<evidence type="ECO:0000259" key="1">
    <source>
        <dbReference type="Pfam" id="PF01909"/>
    </source>
</evidence>
<name>A0A6I6ECU1_THETI</name>
<dbReference type="AlphaFoldDB" id="A0A6I6ECU1"/>
<dbReference type="RefSeq" id="WP_153974955.1">
    <property type="nucleotide sequence ID" value="NZ_CP039268.1"/>
</dbReference>
<keyword evidence="2" id="KW-0808">Transferase</keyword>
<dbReference type="PANTHER" id="PTHR33933">
    <property type="entry name" value="NUCLEOTIDYLTRANSFERASE"/>
    <property type="match status" value="1"/>
</dbReference>
<evidence type="ECO:0000313" key="3">
    <source>
        <dbReference type="Proteomes" id="UP000426424"/>
    </source>
</evidence>
<dbReference type="InterPro" id="IPR002934">
    <property type="entry name" value="Polymerase_NTP_transf_dom"/>
</dbReference>
<dbReference type="GO" id="GO:0016779">
    <property type="term" value="F:nucleotidyltransferase activity"/>
    <property type="evidence" value="ECO:0007669"/>
    <property type="project" value="InterPro"/>
</dbReference>